<proteinExistence type="predicted"/>
<keyword evidence="1" id="KW-1133">Transmembrane helix</keyword>
<dbReference type="AlphaFoldDB" id="A0A399RAJ6"/>
<comment type="caution">
    <text evidence="2">The sequence shown here is derived from an EMBL/GenBank/DDBJ whole genome shotgun (WGS) entry which is preliminary data.</text>
</comment>
<dbReference type="Proteomes" id="UP000266385">
    <property type="component" value="Unassembled WGS sequence"/>
</dbReference>
<feature type="transmembrane region" description="Helical" evidence="1">
    <location>
        <begin position="129"/>
        <end position="149"/>
    </location>
</feature>
<accession>A0A399RAJ6</accession>
<dbReference type="EMBL" id="QWFX01000013">
    <property type="protein sequence ID" value="RIJ28606.1"/>
    <property type="molecule type" value="Genomic_DNA"/>
</dbReference>
<evidence type="ECO:0000313" key="2">
    <source>
        <dbReference type="EMBL" id="RIJ28606.1"/>
    </source>
</evidence>
<gene>
    <name evidence="2" type="ORF">D1223_13005</name>
</gene>
<feature type="transmembrane region" description="Helical" evidence="1">
    <location>
        <begin position="67"/>
        <end position="87"/>
    </location>
</feature>
<keyword evidence="1" id="KW-0812">Transmembrane</keyword>
<keyword evidence="3" id="KW-1185">Reference proteome</keyword>
<feature type="transmembrane region" description="Helical" evidence="1">
    <location>
        <begin position="188"/>
        <end position="212"/>
    </location>
</feature>
<evidence type="ECO:0000256" key="1">
    <source>
        <dbReference type="SAM" id="Phobius"/>
    </source>
</evidence>
<reference evidence="2 3" key="1">
    <citation type="submission" date="2018-08" db="EMBL/GenBank/DDBJ databases">
        <title>Henriciella mobilis sp. nov., isolated from seawater.</title>
        <authorList>
            <person name="Cheng H."/>
            <person name="Wu Y.-H."/>
            <person name="Xu X.-W."/>
            <person name="Guo L.-L."/>
        </authorList>
    </citation>
    <scope>NUCLEOTIDE SEQUENCE [LARGE SCALE GENOMIC DNA]</scope>
    <source>
        <strain evidence="2 3">JN25</strain>
    </source>
</reference>
<sequence>MLDPIDVGQGGRNEDAALARCRHGVFRRSAIEGKLHAPRGWATLIARWIQNETGQGRIMHMPRLANVNLLGVLLAAIAIYFVGFLWYGLLFSEAYMNGIGVFFNEAGDTVRWLEADGISTRTGMGEEGAWMAAGFLIPLVLSFGLGYFLKTQAISSIGGAAGFGLVLSLLVGVPLMAYGLVYSPWHSWPAFLVDASHTVVSFVAGCIVLSFFD</sequence>
<protein>
    <submittedName>
        <fullName evidence="2">DUF1761 domain-containing protein</fullName>
    </submittedName>
</protein>
<dbReference type="Pfam" id="PF08570">
    <property type="entry name" value="DUF1761"/>
    <property type="match status" value="1"/>
</dbReference>
<keyword evidence="1" id="KW-0472">Membrane</keyword>
<name>A0A399RAJ6_9PROT</name>
<feature type="transmembrane region" description="Helical" evidence="1">
    <location>
        <begin position="161"/>
        <end position="182"/>
    </location>
</feature>
<dbReference type="InterPro" id="IPR013879">
    <property type="entry name" value="DUF1761"/>
</dbReference>
<evidence type="ECO:0000313" key="3">
    <source>
        <dbReference type="Proteomes" id="UP000266385"/>
    </source>
</evidence>
<organism evidence="2 3">
    <name type="scientific">Henriciella mobilis</name>
    <dbReference type="NCBI Taxonomy" id="2305467"/>
    <lineage>
        <taxon>Bacteria</taxon>
        <taxon>Pseudomonadati</taxon>
        <taxon>Pseudomonadota</taxon>
        <taxon>Alphaproteobacteria</taxon>
        <taxon>Hyphomonadales</taxon>
        <taxon>Hyphomonadaceae</taxon>
        <taxon>Henriciella</taxon>
    </lineage>
</organism>